<dbReference type="PANTHER" id="PTHR12815:SF47">
    <property type="entry name" value="TRANSLOCATION AND ASSEMBLY MODULE SUBUNIT TAMA"/>
    <property type="match status" value="1"/>
</dbReference>
<accession>A0A1T4Q002</accession>
<evidence type="ECO:0000256" key="1">
    <source>
        <dbReference type="ARBA" id="ARBA00004370"/>
    </source>
</evidence>
<evidence type="ECO:0000256" key="4">
    <source>
        <dbReference type="ARBA" id="ARBA00023136"/>
    </source>
</evidence>
<dbReference type="GO" id="GO:0019867">
    <property type="term" value="C:outer membrane"/>
    <property type="evidence" value="ECO:0007669"/>
    <property type="project" value="InterPro"/>
</dbReference>
<dbReference type="InterPro" id="IPR039910">
    <property type="entry name" value="D15-like"/>
</dbReference>
<dbReference type="Gene3D" id="2.40.160.50">
    <property type="entry name" value="membrane protein fhac: a member of the omp85/tpsb transporter family"/>
    <property type="match status" value="1"/>
</dbReference>
<sequence>MKKNAKYILFACLVMFCACNVSRKLPAGTQLYNGAKYTIEKEDDNKAKTGSVKSQLKKITLPRKNKMILGFPYKVWFWYAIGEPKKQKGFKYWLRNKFGEPPVLSTVVNTEATSESFAAYLENKGYFRTTAKGDTTVKGYKVTANYTVKLGMPYSINHVQWVLDSNQEISTDISRMDEKENYLRKKDQFDLDNVKAERTRTDLFLKTKGYYYFSPDYIKGWIDSSAGNHQVNIFMRLKDSIPVAADLPQRIGRITVFPNYTLLKPPPDTSKRGLLEYDGIYIRDTMNRIKPSALVRSITYRSDSLYNIKEHNKTLNRFINMGLFKFVKSRYEGSRDSNNSRYLDVYYYLTPMKKKTINAEIGGFTKSNSFTGGQLNVNWKNRNTFGGAEQLNIKGYTSFESSSVDSLRGNSNYRLGGEVSLLFPRFVTPFRIRESNYFPPKTRFSVSYEWMRRQSLYTKNFFRFQYDLTWKESPNKEHTLGPVSITYNNTTNTTDEFLNQLAQLPSLRYTSLPELIVGSFYNFVFNSVNPNAKNIFYFNGNAEAAGNIAGLVNKAAVPYSAKLFGAYYAQYAKLDLDFRYTRKLGDDLYLANRVILGAGFPYGNSSFLPFSKQYIIGGSSSLRGFSPRQIAGRILTSAVQQAYLPQVGGDYKLELNSELRFPIAGKLKGAVFADAGNIWTKDTLIYGGGSKLTSSFLKDIAVDAGVGLRFDVTILIIRLDVAAPLRKPWLPRGQEWVIRDIDIFNSGWRRDNIVYNIGISYPF</sequence>
<keyword evidence="2" id="KW-0812">Transmembrane</keyword>
<keyword evidence="4" id="KW-0472">Membrane</keyword>
<dbReference type="RefSeq" id="WP_078831844.1">
    <property type="nucleotide sequence ID" value="NZ_FUWH01000007.1"/>
</dbReference>
<evidence type="ECO:0000256" key="6">
    <source>
        <dbReference type="SAM" id="SignalP"/>
    </source>
</evidence>
<dbReference type="AlphaFoldDB" id="A0A1T4Q002"/>
<dbReference type="EMBL" id="FUWH01000007">
    <property type="protein sequence ID" value="SJZ97140.1"/>
    <property type="molecule type" value="Genomic_DNA"/>
</dbReference>
<evidence type="ECO:0000313" key="8">
    <source>
        <dbReference type="EMBL" id="SJZ97140.1"/>
    </source>
</evidence>
<name>A0A1T4Q002_9BACT</name>
<evidence type="ECO:0000256" key="3">
    <source>
        <dbReference type="ARBA" id="ARBA00022729"/>
    </source>
</evidence>
<protein>
    <submittedName>
        <fullName evidence="8">Outer membrane protein assembly factor BamA</fullName>
    </submittedName>
</protein>
<reference evidence="8 9" key="1">
    <citation type="submission" date="2017-02" db="EMBL/GenBank/DDBJ databases">
        <authorList>
            <person name="Peterson S.W."/>
        </authorList>
    </citation>
    <scope>NUCLEOTIDE SEQUENCE [LARGE SCALE GENOMIC DNA]</scope>
    <source>
        <strain evidence="8 9">DSM 22335</strain>
    </source>
</reference>
<feature type="chain" id="PRO_5012504525" evidence="6">
    <location>
        <begin position="24"/>
        <end position="763"/>
    </location>
</feature>
<feature type="domain" description="Bacterial surface antigen (D15)" evidence="7">
    <location>
        <begin position="569"/>
        <end position="731"/>
    </location>
</feature>
<comment type="subcellular location">
    <subcellularLocation>
        <location evidence="1">Membrane</location>
    </subcellularLocation>
</comment>
<gene>
    <name evidence="8" type="ORF">SAMN04488132_10767</name>
</gene>
<organism evidence="8 9">
    <name type="scientific">Sediminibacterium ginsengisoli</name>
    <dbReference type="NCBI Taxonomy" id="413434"/>
    <lineage>
        <taxon>Bacteria</taxon>
        <taxon>Pseudomonadati</taxon>
        <taxon>Bacteroidota</taxon>
        <taxon>Chitinophagia</taxon>
        <taxon>Chitinophagales</taxon>
        <taxon>Chitinophagaceae</taxon>
        <taxon>Sediminibacterium</taxon>
    </lineage>
</organism>
<dbReference type="OrthoDB" id="9814535at2"/>
<evidence type="ECO:0000256" key="2">
    <source>
        <dbReference type="ARBA" id="ARBA00022692"/>
    </source>
</evidence>
<dbReference type="PROSITE" id="PS51257">
    <property type="entry name" value="PROKAR_LIPOPROTEIN"/>
    <property type="match status" value="1"/>
</dbReference>
<dbReference type="STRING" id="413434.SAMN04488132_10767"/>
<evidence type="ECO:0000313" key="9">
    <source>
        <dbReference type="Proteomes" id="UP000190888"/>
    </source>
</evidence>
<feature type="signal peptide" evidence="6">
    <location>
        <begin position="1"/>
        <end position="23"/>
    </location>
</feature>
<dbReference type="Pfam" id="PF01103">
    <property type="entry name" value="Omp85"/>
    <property type="match status" value="1"/>
</dbReference>
<keyword evidence="3 6" id="KW-0732">Signal</keyword>
<evidence type="ECO:0000259" key="7">
    <source>
        <dbReference type="Pfam" id="PF01103"/>
    </source>
</evidence>
<proteinExistence type="predicted"/>
<evidence type="ECO:0000256" key="5">
    <source>
        <dbReference type="ARBA" id="ARBA00023237"/>
    </source>
</evidence>
<keyword evidence="5" id="KW-0998">Cell outer membrane</keyword>
<dbReference type="Proteomes" id="UP000190888">
    <property type="component" value="Unassembled WGS sequence"/>
</dbReference>
<dbReference type="PANTHER" id="PTHR12815">
    <property type="entry name" value="SORTING AND ASSEMBLY MACHINERY SAMM50 PROTEIN FAMILY MEMBER"/>
    <property type="match status" value="1"/>
</dbReference>
<dbReference type="InterPro" id="IPR000184">
    <property type="entry name" value="Bac_surfAg_D15"/>
</dbReference>
<keyword evidence="9" id="KW-1185">Reference proteome</keyword>